<evidence type="ECO:0000313" key="2">
    <source>
        <dbReference type="EMBL" id="AYN59136.1"/>
    </source>
</evidence>
<dbReference type="RefSeq" id="YP_009815669.1">
    <property type="nucleotide sequence ID" value="NC_048097.1"/>
</dbReference>
<sequence>MGQIRSTAAVDTAHALSDAERNGSTVTITINGHAPETGTVSAHPTLPYGYWRFRPVSGHRAPLSFHSSDVAEVIFE</sequence>
<dbReference type="Proteomes" id="UP000273593">
    <property type="component" value="Segment"/>
</dbReference>
<accession>A0A3G2KJE1</accession>
<evidence type="ECO:0000313" key="3">
    <source>
        <dbReference type="Proteomes" id="UP000273593"/>
    </source>
</evidence>
<evidence type="ECO:0000256" key="1">
    <source>
        <dbReference type="SAM" id="MobiDB-lite"/>
    </source>
</evidence>
<name>A0A3G2KJE1_9CAUD</name>
<dbReference type="KEGG" id="vg:55006896"/>
<reference evidence="3" key="1">
    <citation type="submission" date="2018-09" db="EMBL/GenBank/DDBJ databases">
        <authorList>
            <person name="Rimple P.A."/>
            <person name="Stoner T.H."/>
            <person name="Garlena R.A."/>
            <person name="Russell D.A."/>
            <person name="Pope W.H."/>
            <person name="Jacobs-Sera D."/>
            <person name="Hatfull G.F."/>
        </authorList>
    </citation>
    <scope>NUCLEOTIDE SEQUENCE [LARGE SCALE GENOMIC DNA]</scope>
</reference>
<proteinExistence type="predicted"/>
<protein>
    <submittedName>
        <fullName evidence="2">RNA binding protein</fullName>
    </submittedName>
</protein>
<keyword evidence="3" id="KW-1185">Reference proteome</keyword>
<gene>
    <name evidence="2" type="primary">51</name>
    <name evidence="2" type="ORF">PBI_YANG_51</name>
</gene>
<organism evidence="2 3">
    <name type="scientific">Arthrobacter phage Yang</name>
    <dbReference type="NCBI Taxonomy" id="2419970"/>
    <lineage>
        <taxon>Viruses</taxon>
        <taxon>Duplodnaviria</taxon>
        <taxon>Heunggongvirae</taxon>
        <taxon>Uroviricota</taxon>
        <taxon>Caudoviricetes</taxon>
        <taxon>Casidaviridae</taxon>
        <taxon>Yangvirus</taxon>
        <taxon>Yangvirus yang</taxon>
        <taxon>Arthobacter virus Yang</taxon>
    </lineage>
</organism>
<feature type="region of interest" description="Disordered" evidence="1">
    <location>
        <begin position="1"/>
        <end position="23"/>
    </location>
</feature>
<dbReference type="EMBL" id="MH834629">
    <property type="protein sequence ID" value="AYN59136.1"/>
    <property type="molecule type" value="Genomic_DNA"/>
</dbReference>
<dbReference type="GeneID" id="55006896"/>